<dbReference type="InterPro" id="IPR011708">
    <property type="entry name" value="DNA_pol3_alpha_NTPase_dom"/>
</dbReference>
<evidence type="ECO:0000256" key="11">
    <source>
        <dbReference type="ARBA" id="ARBA00023204"/>
    </source>
</evidence>
<evidence type="ECO:0000256" key="10">
    <source>
        <dbReference type="ARBA" id="ARBA00022932"/>
    </source>
</evidence>
<dbReference type="PANTHER" id="PTHR32294">
    <property type="entry name" value="DNA POLYMERASE III SUBUNIT ALPHA"/>
    <property type="match status" value="1"/>
</dbReference>
<dbReference type="Pfam" id="PF02811">
    <property type="entry name" value="PHP"/>
    <property type="match status" value="1"/>
</dbReference>
<evidence type="ECO:0000256" key="13">
    <source>
        <dbReference type="HAMAP-Rule" id="MF_01902"/>
    </source>
</evidence>
<dbReference type="GO" id="GO:0008408">
    <property type="term" value="F:3'-5' exonuclease activity"/>
    <property type="evidence" value="ECO:0007669"/>
    <property type="project" value="InterPro"/>
</dbReference>
<evidence type="ECO:0000256" key="9">
    <source>
        <dbReference type="ARBA" id="ARBA00022763"/>
    </source>
</evidence>
<keyword evidence="10 13" id="KW-0239">DNA-directed DNA polymerase</keyword>
<dbReference type="SMART" id="SM00481">
    <property type="entry name" value="POLIIIAc"/>
    <property type="match status" value="1"/>
</dbReference>
<evidence type="ECO:0000256" key="1">
    <source>
        <dbReference type="ARBA" id="ARBA00004496"/>
    </source>
</evidence>
<sequence>MSYVELHCRSNFSFLRAASHPDELVQQAAELGYAGIAITDRHSIAGVVRGFAPANELGIQYIVGAELHPVDAPSMVVWPTDRAAYGRLCRLLSRGRMRCEKGQCKLHWSDIVELNDGLLAGVLPDDPSSVWNDDERSGEIASNRSGMTPQAMARLGRFMRTHFRDVFGDRGYLMAELHQGVDDDLRLQTLADLALRYDVPLVASGGVAYHTPDRMLMHDCVTAIRLGKTIAEIHADRYANSQRHLKSLARIRHLYRDQPRAVSRTLEIAQRCQFRLSELRYEYPEEIAPPGMTMIEHLKRLTWEGAKQRWPGGVPDNVLASLKHEIQLIEELKYEAYFLTVWDMVRFARSRGILCQGRGSAANSSVCYCLGITAVDPGQGELLFERFISRERNEAPDIDVDFEHQRREEVLQYLYEKYGRDRAGMTATVTTYRGKSAIREVGKALGASADAIDTLAKLAGSYDRNPDLPDRCRQSGIDPDSELGRRWIHLVMTLIGFPRHLSQHVGGMVMTAGNLCELCVIENAAMPGRTVIQWDKDDLDELGILKVDVLSLGMLSAIRRAFELVHQHHGRDWNLANLPPDDPATYDMICRADTVGVFQIESRAQMSMLPRLKPKCYYDLVIEVAIVRPGPIQGNMVHPFLQARENPDALVYPNDAIRKVLEKTLGVPIFQEQAMKLAVVAAGFTPGEADQLRRAMAAWRRPGIIDKFRIKLLQGMTANGLTGEFAEQVFRQIRGFGEYGFPESHAASFALLVYASAYLKCHYPAAFCAALLNSQPMGFYAPAQLIADARNHGVTVRPPDVNHSQIDATLEDAGQTVRLGLRSVRGLAIDHAERLIQRRPRTGYRSMADLTRQAGVGQAGITRLADADALQSICGDRRAALWQSLAQEQRPDATPLFASADDDEAVPESVTPMGDLQEVYADYETTGLSLKGHPIAFVRRELDAQRCVRSCDLPRLRDGRHVRVAGLVLMRQRPATAKGITFVTIEDETGPINLVMFADVWKREFRVAKGSNAWMVDGKLENRQNVIHVIVGNLTDLSEKVTGLTTKSRDFR</sequence>
<dbReference type="Pfam" id="PF14579">
    <property type="entry name" value="HHH_6"/>
    <property type="match status" value="1"/>
</dbReference>
<evidence type="ECO:0000256" key="6">
    <source>
        <dbReference type="ARBA" id="ARBA00022679"/>
    </source>
</evidence>
<dbReference type="InterPro" id="IPR016195">
    <property type="entry name" value="Pol/histidinol_Pase-like"/>
</dbReference>
<organism evidence="15 16">
    <name type="scientific">Crateriforma conspicua</name>
    <dbReference type="NCBI Taxonomy" id="2527996"/>
    <lineage>
        <taxon>Bacteria</taxon>
        <taxon>Pseudomonadati</taxon>
        <taxon>Planctomycetota</taxon>
        <taxon>Planctomycetia</taxon>
        <taxon>Planctomycetales</taxon>
        <taxon>Planctomycetaceae</taxon>
        <taxon>Crateriforma</taxon>
    </lineage>
</organism>
<dbReference type="SUPFAM" id="SSF89550">
    <property type="entry name" value="PHP domain-like"/>
    <property type="match status" value="1"/>
</dbReference>
<dbReference type="Proteomes" id="UP000316476">
    <property type="component" value="Unassembled WGS sequence"/>
</dbReference>
<evidence type="ECO:0000256" key="12">
    <source>
        <dbReference type="ARBA" id="ARBA00049244"/>
    </source>
</evidence>
<evidence type="ECO:0000256" key="8">
    <source>
        <dbReference type="ARBA" id="ARBA00022705"/>
    </source>
</evidence>
<evidence type="ECO:0000259" key="14">
    <source>
        <dbReference type="SMART" id="SM00481"/>
    </source>
</evidence>
<dbReference type="CDD" id="cd07434">
    <property type="entry name" value="PHP_PolIIIA_DnaE2"/>
    <property type="match status" value="1"/>
</dbReference>
<dbReference type="HAMAP" id="MF_01902">
    <property type="entry name" value="DNApol_error_prone"/>
    <property type="match status" value="1"/>
</dbReference>
<dbReference type="InterPro" id="IPR040982">
    <property type="entry name" value="DNA_pol3_finger"/>
</dbReference>
<dbReference type="PANTHER" id="PTHR32294:SF4">
    <property type="entry name" value="ERROR-PRONE DNA POLYMERASE"/>
    <property type="match status" value="1"/>
</dbReference>
<dbReference type="InterPro" id="IPR004013">
    <property type="entry name" value="PHP_dom"/>
</dbReference>
<keyword evidence="7 13" id="KW-0548">Nucleotidyltransferase</keyword>
<dbReference type="EC" id="2.7.7.7" evidence="3 13"/>
<comment type="catalytic activity">
    <reaction evidence="12 13">
        <text>DNA(n) + a 2'-deoxyribonucleoside 5'-triphosphate = DNA(n+1) + diphosphate</text>
        <dbReference type="Rhea" id="RHEA:22508"/>
        <dbReference type="Rhea" id="RHEA-COMP:17339"/>
        <dbReference type="Rhea" id="RHEA-COMP:17340"/>
        <dbReference type="ChEBI" id="CHEBI:33019"/>
        <dbReference type="ChEBI" id="CHEBI:61560"/>
        <dbReference type="ChEBI" id="CHEBI:173112"/>
        <dbReference type="EC" id="2.7.7.7"/>
    </reaction>
</comment>
<dbReference type="GO" id="GO:0006281">
    <property type="term" value="P:DNA repair"/>
    <property type="evidence" value="ECO:0007669"/>
    <property type="project" value="UniProtKB-UniRule"/>
</dbReference>
<proteinExistence type="inferred from homology"/>
<keyword evidence="11 13" id="KW-0234">DNA repair</keyword>
<evidence type="ECO:0000313" key="15">
    <source>
        <dbReference type="EMBL" id="TWU63186.1"/>
    </source>
</evidence>
<dbReference type="InterPro" id="IPR029460">
    <property type="entry name" value="DNAPol_HHH"/>
</dbReference>
<dbReference type="Pfam" id="PF01336">
    <property type="entry name" value="tRNA_anti-codon"/>
    <property type="match status" value="1"/>
</dbReference>
<keyword evidence="9 13" id="KW-0227">DNA damage</keyword>
<dbReference type="CDD" id="cd04485">
    <property type="entry name" value="DnaE_OBF"/>
    <property type="match status" value="1"/>
</dbReference>
<keyword evidence="5 13" id="KW-0963">Cytoplasm</keyword>
<evidence type="ECO:0000256" key="5">
    <source>
        <dbReference type="ARBA" id="ARBA00022490"/>
    </source>
</evidence>
<dbReference type="GO" id="GO:0005737">
    <property type="term" value="C:cytoplasm"/>
    <property type="evidence" value="ECO:0007669"/>
    <property type="project" value="UniProtKB-SubCell"/>
</dbReference>
<keyword evidence="6 13" id="KW-0808">Transferase</keyword>
<dbReference type="RefSeq" id="WP_146415842.1">
    <property type="nucleotide sequence ID" value="NZ_SJPZ01000002.1"/>
</dbReference>
<dbReference type="NCBIfam" id="NF004225">
    <property type="entry name" value="PRK05672.1"/>
    <property type="match status" value="1"/>
</dbReference>
<dbReference type="GO" id="GO:0003676">
    <property type="term" value="F:nucleic acid binding"/>
    <property type="evidence" value="ECO:0007669"/>
    <property type="project" value="InterPro"/>
</dbReference>
<feature type="domain" description="Polymerase/histidinol phosphatase N-terminal" evidence="14">
    <location>
        <begin position="4"/>
        <end position="71"/>
    </location>
</feature>
<comment type="subcellular location">
    <subcellularLocation>
        <location evidence="1 13">Cytoplasm</location>
    </subcellularLocation>
</comment>
<evidence type="ECO:0000256" key="4">
    <source>
        <dbReference type="ARBA" id="ARBA00017273"/>
    </source>
</evidence>
<dbReference type="NCBIfam" id="TIGR00594">
    <property type="entry name" value="polc"/>
    <property type="match status" value="1"/>
</dbReference>
<dbReference type="InterPro" id="IPR023073">
    <property type="entry name" value="DnaE2"/>
</dbReference>
<gene>
    <name evidence="13 15" type="primary">dnaE2</name>
    <name evidence="15" type="ORF">V7x_49260</name>
</gene>
<dbReference type="InterPro" id="IPR003141">
    <property type="entry name" value="Pol/His_phosphatase_N"/>
</dbReference>
<dbReference type="AlphaFoldDB" id="A0A5C6FRS0"/>
<name>A0A5C6FRS0_9PLAN</name>
<comment type="caution">
    <text evidence="15">The sequence shown here is derived from an EMBL/GenBank/DDBJ whole genome shotgun (WGS) entry which is preliminary data.</text>
</comment>
<dbReference type="Pfam" id="PF07733">
    <property type="entry name" value="DNA_pol3_alpha"/>
    <property type="match status" value="1"/>
</dbReference>
<dbReference type="Gene3D" id="3.20.20.140">
    <property type="entry name" value="Metal-dependent hydrolases"/>
    <property type="match status" value="1"/>
</dbReference>
<dbReference type="InterPro" id="IPR004365">
    <property type="entry name" value="NA-bd_OB_tRNA"/>
</dbReference>
<evidence type="ECO:0000256" key="3">
    <source>
        <dbReference type="ARBA" id="ARBA00012417"/>
    </source>
</evidence>
<protein>
    <recommendedName>
        <fullName evidence="4 13">Error-prone DNA polymerase</fullName>
        <ecNumber evidence="3 13">2.7.7.7</ecNumber>
    </recommendedName>
</protein>
<comment type="function">
    <text evidence="13">DNA polymerase involved in damage-induced mutagenesis and translesion synthesis (TLS). It is not the major replicative DNA polymerase.</text>
</comment>
<keyword evidence="8 13" id="KW-0235">DNA replication</keyword>
<dbReference type="GO" id="GO:0003887">
    <property type="term" value="F:DNA-directed DNA polymerase activity"/>
    <property type="evidence" value="ECO:0007669"/>
    <property type="project" value="UniProtKB-UniRule"/>
</dbReference>
<comment type="similarity">
    <text evidence="2 13">Belongs to the DNA polymerase type-C family. DnaE2 subfamily.</text>
</comment>
<evidence type="ECO:0000313" key="16">
    <source>
        <dbReference type="Proteomes" id="UP000316476"/>
    </source>
</evidence>
<dbReference type="Gene3D" id="1.10.150.870">
    <property type="match status" value="1"/>
</dbReference>
<dbReference type="InterPro" id="IPR004805">
    <property type="entry name" value="DnaE2/DnaE/PolC"/>
</dbReference>
<dbReference type="OrthoDB" id="9803237at2"/>
<dbReference type="GO" id="GO:0006260">
    <property type="term" value="P:DNA replication"/>
    <property type="evidence" value="ECO:0007669"/>
    <property type="project" value="UniProtKB-KW"/>
</dbReference>
<accession>A0A5C6FRS0</accession>
<evidence type="ECO:0000256" key="7">
    <source>
        <dbReference type="ARBA" id="ARBA00022695"/>
    </source>
</evidence>
<reference evidence="15 16" key="1">
    <citation type="submission" date="2019-02" db="EMBL/GenBank/DDBJ databases">
        <title>Deep-cultivation of Planctomycetes and their phenomic and genomic characterization uncovers novel biology.</title>
        <authorList>
            <person name="Wiegand S."/>
            <person name="Jogler M."/>
            <person name="Boedeker C."/>
            <person name="Pinto D."/>
            <person name="Vollmers J."/>
            <person name="Rivas-Marin E."/>
            <person name="Kohn T."/>
            <person name="Peeters S.H."/>
            <person name="Heuer A."/>
            <person name="Rast P."/>
            <person name="Oberbeckmann S."/>
            <person name="Bunk B."/>
            <person name="Jeske O."/>
            <person name="Meyerdierks A."/>
            <person name="Storesund J.E."/>
            <person name="Kallscheuer N."/>
            <person name="Luecker S."/>
            <person name="Lage O.M."/>
            <person name="Pohl T."/>
            <person name="Merkel B.J."/>
            <person name="Hornburger P."/>
            <person name="Mueller R.-W."/>
            <person name="Bruemmer F."/>
            <person name="Labrenz M."/>
            <person name="Spormann A.M."/>
            <person name="Op Den Camp H."/>
            <person name="Overmann J."/>
            <person name="Amann R."/>
            <person name="Jetten M.S.M."/>
            <person name="Mascher T."/>
            <person name="Medema M.H."/>
            <person name="Devos D.P."/>
            <person name="Kaster A.-K."/>
            <person name="Ovreas L."/>
            <person name="Rohde M."/>
            <person name="Galperin M.Y."/>
            <person name="Jogler C."/>
        </authorList>
    </citation>
    <scope>NUCLEOTIDE SEQUENCE [LARGE SCALE GENOMIC DNA]</scope>
    <source>
        <strain evidence="15 16">V7</strain>
    </source>
</reference>
<dbReference type="EMBL" id="SJPZ01000002">
    <property type="protein sequence ID" value="TWU63186.1"/>
    <property type="molecule type" value="Genomic_DNA"/>
</dbReference>
<dbReference type="Pfam" id="PF17657">
    <property type="entry name" value="DNA_pol3_finger"/>
    <property type="match status" value="1"/>
</dbReference>
<evidence type="ECO:0000256" key="2">
    <source>
        <dbReference type="ARBA" id="ARBA00007391"/>
    </source>
</evidence>